<comment type="caution">
    <text evidence="3">The sequence shown here is derived from an EMBL/GenBank/DDBJ whole genome shotgun (WGS) entry which is preliminary data.</text>
</comment>
<evidence type="ECO:0000256" key="1">
    <source>
        <dbReference type="SAM" id="MobiDB-lite"/>
    </source>
</evidence>
<evidence type="ECO:0000313" key="4">
    <source>
        <dbReference type="Proteomes" id="UP000031561"/>
    </source>
</evidence>
<organism evidence="3 4">
    <name type="scientific">Lyngbya confervoides BDU141951</name>
    <dbReference type="NCBI Taxonomy" id="1574623"/>
    <lineage>
        <taxon>Bacteria</taxon>
        <taxon>Bacillati</taxon>
        <taxon>Cyanobacteriota</taxon>
        <taxon>Cyanophyceae</taxon>
        <taxon>Oscillatoriophycideae</taxon>
        <taxon>Oscillatoriales</taxon>
        <taxon>Microcoleaceae</taxon>
        <taxon>Lyngbya</taxon>
    </lineage>
</organism>
<protein>
    <submittedName>
        <fullName evidence="3">DUF3007 family protein</fullName>
    </submittedName>
</protein>
<accession>A0ABD4T8X8</accession>
<dbReference type="AlphaFoldDB" id="A0ABD4T8X8"/>
<gene>
    <name evidence="3" type="ORF">QQ91_0020670</name>
</gene>
<dbReference type="RefSeq" id="WP_166278048.1">
    <property type="nucleotide sequence ID" value="NZ_JTHE03000116.1"/>
</dbReference>
<sequence>MRRIDIVLLGLGIFLGGGLIFLGLRLAGLSDLDAGRWSQLIFVLGLLGWVSTYLIRVNGKKMTYHQQLQDYEDAVLEKRLAELTPEELEALQAEDQSTASPATPAAPSSDPSP</sequence>
<reference evidence="3 4" key="1">
    <citation type="journal article" date="2015" name="Genome Announc.">
        <title>Draft Genome Sequence of Filamentous Marine Cyanobacterium Lyngbya confervoides Strain BDU141951.</title>
        <authorList>
            <person name="Chandrababunaidu M.M."/>
            <person name="Sen D."/>
            <person name="Tripathy S."/>
        </authorList>
    </citation>
    <scope>NUCLEOTIDE SEQUENCE [LARGE SCALE GENOMIC DNA]</scope>
    <source>
        <strain evidence="3 4">BDU141951</strain>
    </source>
</reference>
<feature type="transmembrane region" description="Helical" evidence="2">
    <location>
        <begin position="7"/>
        <end position="28"/>
    </location>
</feature>
<keyword evidence="2" id="KW-0812">Transmembrane</keyword>
<dbReference type="Proteomes" id="UP000031561">
    <property type="component" value="Unassembled WGS sequence"/>
</dbReference>
<evidence type="ECO:0000313" key="3">
    <source>
        <dbReference type="EMBL" id="MCM1985233.1"/>
    </source>
</evidence>
<dbReference type="PANTHER" id="PTHR35734">
    <property type="entry name" value="OS01G0805200 PROTEIN"/>
    <property type="match status" value="1"/>
</dbReference>
<keyword evidence="2" id="KW-0472">Membrane</keyword>
<proteinExistence type="predicted"/>
<dbReference type="Pfam" id="PF11460">
    <property type="entry name" value="DUF3007"/>
    <property type="match status" value="1"/>
</dbReference>
<keyword evidence="2" id="KW-1133">Transmembrane helix</keyword>
<keyword evidence="4" id="KW-1185">Reference proteome</keyword>
<feature type="transmembrane region" description="Helical" evidence="2">
    <location>
        <begin position="34"/>
        <end position="55"/>
    </location>
</feature>
<dbReference type="PANTHER" id="PTHR35734:SF1">
    <property type="entry name" value="OS01G0805200 PROTEIN"/>
    <property type="match status" value="1"/>
</dbReference>
<name>A0ABD4T8X8_9CYAN</name>
<dbReference type="InterPro" id="IPR021562">
    <property type="entry name" value="DUF3007"/>
</dbReference>
<feature type="region of interest" description="Disordered" evidence="1">
    <location>
        <begin position="90"/>
        <end position="113"/>
    </location>
</feature>
<evidence type="ECO:0000256" key="2">
    <source>
        <dbReference type="SAM" id="Phobius"/>
    </source>
</evidence>
<dbReference type="EMBL" id="JTHE03000116">
    <property type="protein sequence ID" value="MCM1985233.1"/>
    <property type="molecule type" value="Genomic_DNA"/>
</dbReference>